<dbReference type="FunFam" id="3.40.50.720:FF:000121">
    <property type="entry name" value="Prostaglandin reductase 2"/>
    <property type="match status" value="1"/>
</dbReference>
<dbReference type="VEuPathDB" id="TriTrypDB:TcCLB.508715.10"/>
<organism evidence="3 4">
    <name type="scientific">Trypanosoma cruzi</name>
    <dbReference type="NCBI Taxonomy" id="5693"/>
    <lineage>
        <taxon>Eukaryota</taxon>
        <taxon>Discoba</taxon>
        <taxon>Euglenozoa</taxon>
        <taxon>Kinetoplastea</taxon>
        <taxon>Metakinetoplastina</taxon>
        <taxon>Trypanosomatida</taxon>
        <taxon>Trypanosomatidae</taxon>
        <taxon>Trypanosoma</taxon>
        <taxon>Schizotrypanum</taxon>
    </lineage>
</organism>
<dbReference type="VEuPathDB" id="TriTrypDB:TcBrA4_0013820"/>
<dbReference type="InterPro" id="IPR020843">
    <property type="entry name" value="ER"/>
</dbReference>
<keyword evidence="1" id="KW-0560">Oxidoreductase</keyword>
<dbReference type="SMART" id="SM00829">
    <property type="entry name" value="PKS_ER"/>
    <property type="match status" value="1"/>
</dbReference>
<reference evidence="3 4" key="1">
    <citation type="journal article" date="2018" name="Microb. Genom.">
        <title>Expanding an expanded genome: long-read sequencing of Trypanosoma cruzi.</title>
        <authorList>
            <person name="Berna L."/>
            <person name="Rodriguez M."/>
            <person name="Chiribao M.L."/>
            <person name="Parodi-Talice A."/>
            <person name="Pita S."/>
            <person name="Rijo G."/>
            <person name="Alvarez-Valin F."/>
            <person name="Robello C."/>
        </authorList>
    </citation>
    <scope>NUCLEOTIDE SEQUENCE [LARGE SCALE GENOMIC DNA]</scope>
    <source>
        <strain evidence="3 4">Dm28c</strain>
    </source>
</reference>
<dbReference type="Proteomes" id="UP000246121">
    <property type="component" value="Unassembled WGS sequence"/>
</dbReference>
<dbReference type="VEuPathDB" id="TriTrypDB:TcCLB.506839.34"/>
<accession>A0A2V2VMY2</accession>
<dbReference type="SUPFAM" id="SSF50129">
    <property type="entry name" value="GroES-like"/>
    <property type="match status" value="1"/>
</dbReference>
<dbReference type="VEuPathDB" id="TriTrypDB:C3747_33g190"/>
<gene>
    <name evidence="3" type="ORF">C4B63_14g154</name>
</gene>
<dbReference type="EMBL" id="PRFA01000014">
    <property type="protein sequence ID" value="PWU97797.1"/>
    <property type="molecule type" value="Genomic_DNA"/>
</dbReference>
<sequence length="340" mass="37027">MEAFPASCRKIVAVRISSNFRSAVEIRNSPLPSVLKPTEIFVKNLFVGINASDVNFTAGRYKPDVKPPFECGFEALGEVVASGEKAKEFIVGDTVVTQAYGAFAEYQVVPSRQAKKVPSKKKEWLPLDLSGTTASISLGEVVKPLSGEVAIVTAASGGTGQFAVQLLKNVYNCHVIGVTSSSYKANFLKGLGCDHVIVEERETIDEGIKRIAPTGVNFAYESVGGETFQVIVQNISLRGRILSIGGISGYTDGSTWMRRASMYTPLQTALLSKSATLHTFFLPHYSKYAARHFATLCDYYKSGIIKSCVDPFEFKGLESVPDAIDYMYSRKNQGKIVVEL</sequence>
<evidence type="ECO:0000259" key="2">
    <source>
        <dbReference type="SMART" id="SM00829"/>
    </source>
</evidence>
<dbReference type="SUPFAM" id="SSF51735">
    <property type="entry name" value="NAD(P)-binding Rossmann-fold domains"/>
    <property type="match status" value="1"/>
</dbReference>
<dbReference type="Gene3D" id="3.40.50.720">
    <property type="entry name" value="NAD(P)-binding Rossmann-like Domain"/>
    <property type="match status" value="1"/>
</dbReference>
<dbReference type="InterPro" id="IPR013149">
    <property type="entry name" value="ADH-like_C"/>
</dbReference>
<evidence type="ECO:0000313" key="4">
    <source>
        <dbReference type="Proteomes" id="UP000246121"/>
    </source>
</evidence>
<dbReference type="InterPro" id="IPR013154">
    <property type="entry name" value="ADH-like_N"/>
</dbReference>
<dbReference type="PANTHER" id="PTHR43677:SF3">
    <property type="entry name" value="PROSTAGLANDIN REDUCTASE 3"/>
    <property type="match status" value="1"/>
</dbReference>
<dbReference type="VEuPathDB" id="TriTrypDB:TcG_00477"/>
<dbReference type="VEuPathDB" id="TriTrypDB:Tc_MARK_3519"/>
<proteinExistence type="predicted"/>
<dbReference type="GO" id="GO:0016491">
    <property type="term" value="F:oxidoreductase activity"/>
    <property type="evidence" value="ECO:0007669"/>
    <property type="project" value="UniProtKB-KW"/>
</dbReference>
<dbReference type="GO" id="GO:0005739">
    <property type="term" value="C:mitochondrion"/>
    <property type="evidence" value="ECO:0007669"/>
    <property type="project" value="TreeGrafter"/>
</dbReference>
<dbReference type="Pfam" id="PF00107">
    <property type="entry name" value="ADH_zinc_N"/>
    <property type="match status" value="1"/>
</dbReference>
<dbReference type="VEuPathDB" id="TriTrypDB:TcCL_ESM10066"/>
<dbReference type="Gene3D" id="3.90.180.10">
    <property type="entry name" value="Medium-chain alcohol dehydrogenases, catalytic domain"/>
    <property type="match status" value="1"/>
</dbReference>
<dbReference type="PANTHER" id="PTHR43677">
    <property type="entry name" value="SHORT-CHAIN DEHYDROGENASE/REDUCTASE"/>
    <property type="match status" value="1"/>
</dbReference>
<dbReference type="VEuPathDB" id="TriTrypDB:BCY84_11210"/>
<evidence type="ECO:0000313" key="3">
    <source>
        <dbReference type="EMBL" id="PWU97797.1"/>
    </source>
</evidence>
<dbReference type="VEuPathDB" id="TriTrypDB:TCSYLVIO_004735"/>
<dbReference type="InterPro" id="IPR051397">
    <property type="entry name" value="Zn-ADH-like_protein"/>
</dbReference>
<name>A0A2V2VMY2_TRYCR</name>
<comment type="caution">
    <text evidence="3">The sequence shown here is derived from an EMBL/GenBank/DDBJ whole genome shotgun (WGS) entry which is preliminary data.</text>
</comment>
<dbReference type="InterPro" id="IPR011032">
    <property type="entry name" value="GroES-like_sf"/>
</dbReference>
<feature type="domain" description="Enoyl reductase (ER)" evidence="2">
    <location>
        <begin position="18"/>
        <end position="338"/>
    </location>
</feature>
<protein>
    <submittedName>
        <fullName evidence="3">Putative oxidoreductase</fullName>
    </submittedName>
</protein>
<evidence type="ECO:0000256" key="1">
    <source>
        <dbReference type="ARBA" id="ARBA00023002"/>
    </source>
</evidence>
<dbReference type="VEuPathDB" id="TriTrypDB:C4B63_14g154"/>
<dbReference type="InterPro" id="IPR036291">
    <property type="entry name" value="NAD(P)-bd_dom_sf"/>
</dbReference>
<dbReference type="Pfam" id="PF08240">
    <property type="entry name" value="ADH_N"/>
    <property type="match status" value="1"/>
</dbReference>
<dbReference type="AlphaFoldDB" id="A0A2V2VMY2"/>